<proteinExistence type="predicted"/>
<evidence type="ECO:0000313" key="3">
    <source>
        <dbReference type="Proteomes" id="UP000676079"/>
    </source>
</evidence>
<evidence type="ECO:0000256" key="1">
    <source>
        <dbReference type="SAM" id="MobiDB-lite"/>
    </source>
</evidence>
<name>A0ABX8BT73_9ACTN</name>
<feature type="compositionally biased region" description="Gly residues" evidence="1">
    <location>
        <begin position="421"/>
        <end position="436"/>
    </location>
</feature>
<gene>
    <name evidence="2" type="ORF">KGD84_13690</name>
</gene>
<dbReference type="RefSeq" id="WP_220560726.1">
    <property type="nucleotide sequence ID" value="NZ_CP074133.1"/>
</dbReference>
<dbReference type="Proteomes" id="UP000676079">
    <property type="component" value="Chromosome"/>
</dbReference>
<dbReference type="InterPro" id="IPR025409">
    <property type="entry name" value="DUF4303"/>
</dbReference>
<organism evidence="2 3">
    <name type="scientific">Nocardiopsis changdeensis</name>
    <dbReference type="NCBI Taxonomy" id="2831969"/>
    <lineage>
        <taxon>Bacteria</taxon>
        <taxon>Bacillati</taxon>
        <taxon>Actinomycetota</taxon>
        <taxon>Actinomycetes</taxon>
        <taxon>Streptosporangiales</taxon>
        <taxon>Nocardiopsidaceae</taxon>
        <taxon>Nocardiopsis</taxon>
    </lineage>
</organism>
<dbReference type="EMBL" id="CP074133">
    <property type="protein sequence ID" value="QUX25212.1"/>
    <property type="molecule type" value="Genomic_DNA"/>
</dbReference>
<feature type="region of interest" description="Disordered" evidence="1">
    <location>
        <begin position="415"/>
        <end position="436"/>
    </location>
</feature>
<protein>
    <submittedName>
        <fullName evidence="2">DUF4303 domain-containing protein</fullName>
    </submittedName>
</protein>
<accession>A0ABX8BT73</accession>
<evidence type="ECO:0000313" key="2">
    <source>
        <dbReference type="EMBL" id="QUX25212.1"/>
    </source>
</evidence>
<dbReference type="Pfam" id="PF14136">
    <property type="entry name" value="DUF4303"/>
    <property type="match status" value="1"/>
</dbReference>
<sequence length="436" mass="45847">MTDPNAVNAYVLLRERPPAAVLAALHRVLGLGVSEVARRARSSEPLLRVGLFGDDHAEAARRLRTVLDLVAPHRHEVHECVGDASPGPESRTDAATLLAALATASEPPAPVRPAPDPELTRVIAGATRAAVADLRARHPEHFHAFALLTTGEALPPYLAAGSAEGAARTGAHPWSLPDGPYAVWGYEEHFGEVVRAFGARGDLFDIPGERDRLAEYATRLASMEEALRRLDSEGFFGTGADRLGVLLLAGTMPPDEEDAGAVRRLNPAGPLRDSWLREESDDPGLPVDEGARAELAGHRGGLAPAPNPSVADLWRATPGLYLADGTAVYGPHTLAERNAAFEVARYAPGWVLVGDDGGGRGLLMRETGPDFDPASGRESAEVVLLDLGALCPGVADEGEFLTDDLVGWLSHREPAARDGRAGGAPGRGEGPVQGPA</sequence>
<reference evidence="2 3" key="1">
    <citation type="submission" date="2021-05" db="EMBL/GenBank/DDBJ databases">
        <title>Direct Submission.</title>
        <authorList>
            <person name="Li K."/>
            <person name="Gao J."/>
        </authorList>
    </citation>
    <scope>NUCLEOTIDE SEQUENCE [LARGE SCALE GENOMIC DNA]</scope>
    <source>
        <strain evidence="2 3">Mg02</strain>
    </source>
</reference>
<keyword evidence="3" id="KW-1185">Reference proteome</keyword>